<dbReference type="AlphaFoldDB" id="A0A5C4RQH6"/>
<protein>
    <submittedName>
        <fullName evidence="2">Replication initiation protein</fullName>
    </submittedName>
</protein>
<gene>
    <name evidence="2" type="ORF">E1B00_08730</name>
</gene>
<reference evidence="2 3" key="1">
    <citation type="submission" date="2019-03" db="EMBL/GenBank/DDBJ databases">
        <title>Arenimonas daejeonensis sp. nov., isolated from compost.</title>
        <authorList>
            <person name="Jeon C.O."/>
        </authorList>
    </citation>
    <scope>NUCLEOTIDE SEQUENCE [LARGE SCALE GENOMIC DNA]</scope>
    <source>
        <strain evidence="2 3">R29</strain>
    </source>
</reference>
<accession>A0A5C4RQH6</accession>
<comment type="caution">
    <text evidence="2">The sequence shown here is derived from an EMBL/GenBank/DDBJ whole genome shotgun (WGS) entry which is preliminary data.</text>
</comment>
<proteinExistence type="predicted"/>
<organism evidence="2 3">
    <name type="scientific">Arenimonas terrae</name>
    <dbReference type="NCBI Taxonomy" id="2546226"/>
    <lineage>
        <taxon>Bacteria</taxon>
        <taxon>Pseudomonadati</taxon>
        <taxon>Pseudomonadota</taxon>
        <taxon>Gammaproteobacteria</taxon>
        <taxon>Lysobacterales</taxon>
        <taxon>Lysobacteraceae</taxon>
        <taxon>Arenimonas</taxon>
    </lineage>
</organism>
<keyword evidence="3" id="KW-1185">Reference proteome</keyword>
<dbReference type="OrthoDB" id="1467367at2"/>
<evidence type="ECO:0000313" key="2">
    <source>
        <dbReference type="EMBL" id="TNJ33440.1"/>
    </source>
</evidence>
<dbReference type="Proteomes" id="UP000305760">
    <property type="component" value="Unassembled WGS sequence"/>
</dbReference>
<dbReference type="SUPFAM" id="SSF55166">
    <property type="entry name" value="Hedgehog/DD-peptidase"/>
    <property type="match status" value="1"/>
</dbReference>
<evidence type="ECO:0000256" key="1">
    <source>
        <dbReference type="SAM" id="MobiDB-lite"/>
    </source>
</evidence>
<feature type="region of interest" description="Disordered" evidence="1">
    <location>
        <begin position="39"/>
        <end position="61"/>
    </location>
</feature>
<evidence type="ECO:0000313" key="3">
    <source>
        <dbReference type="Proteomes" id="UP000305760"/>
    </source>
</evidence>
<sequence>MGGSKLLRRGPVLAGLGLLGLVLLLRFGNTVAIALENPQPSRSVGTPARGELHDGKRLPSRGENFRAYSDLGALLGRNAVHHKVRDTVLDAYAQLARERADVTYVYGETGWPEGGSFEPHRTHQNGMAVDFFVPVRDRDGRPHPVPTHAFNRFGYDLEFNARGRMAGYRIDFPAMAAHLRALREASRRHGLDIEVVIFDPRLQPELFASPGGGALREGMNFSRRDAWVRHDEHYHVVFVERG</sequence>
<name>A0A5C4RQH6_9GAMM</name>
<dbReference type="EMBL" id="SMDR01000002">
    <property type="protein sequence ID" value="TNJ33440.1"/>
    <property type="molecule type" value="Genomic_DNA"/>
</dbReference>
<dbReference type="InterPro" id="IPR009045">
    <property type="entry name" value="Zn_M74/Hedgehog-like"/>
</dbReference>
<dbReference type="Gene3D" id="3.30.1380.10">
    <property type="match status" value="1"/>
</dbReference>
<dbReference type="RefSeq" id="WP_139447856.1">
    <property type="nucleotide sequence ID" value="NZ_SMDR01000002.1"/>
</dbReference>